<dbReference type="InterPro" id="IPR002469">
    <property type="entry name" value="Peptidase_S9B_N"/>
</dbReference>
<evidence type="ECO:0000256" key="12">
    <source>
        <dbReference type="ARBA" id="ARBA00044990"/>
    </source>
</evidence>
<gene>
    <name evidence="17" type="ORF">JD844_003537</name>
</gene>
<evidence type="ECO:0000256" key="13">
    <source>
        <dbReference type="ARBA" id="ARBA00044999"/>
    </source>
</evidence>
<evidence type="ECO:0000259" key="15">
    <source>
        <dbReference type="Pfam" id="PF00326"/>
    </source>
</evidence>
<dbReference type="Gene3D" id="2.140.10.30">
    <property type="entry name" value="Dipeptidylpeptidase IV, N-terminal domain"/>
    <property type="match status" value="1"/>
</dbReference>
<dbReference type="PANTHER" id="PTHR11731">
    <property type="entry name" value="PROTEASE FAMILY S9B,C DIPEPTIDYL-PEPTIDASE IV-RELATED"/>
    <property type="match status" value="1"/>
</dbReference>
<keyword evidence="7" id="KW-0472">Membrane</keyword>
<feature type="domain" description="Peptidase S9 prolyl oligopeptidase catalytic" evidence="15">
    <location>
        <begin position="386"/>
        <end position="591"/>
    </location>
</feature>
<dbReference type="Pfam" id="PF00930">
    <property type="entry name" value="DPPIV_N"/>
    <property type="match status" value="1"/>
</dbReference>
<evidence type="ECO:0000256" key="14">
    <source>
        <dbReference type="ARBA" id="ARBA00046476"/>
    </source>
</evidence>
<keyword evidence="9" id="KW-0325">Glycoprotein</keyword>
<evidence type="ECO:0000256" key="9">
    <source>
        <dbReference type="ARBA" id="ARBA00023180"/>
    </source>
</evidence>
<evidence type="ECO:0000256" key="7">
    <source>
        <dbReference type="ARBA" id="ARBA00023136"/>
    </source>
</evidence>
<comment type="subcellular location">
    <subcellularLocation>
        <location evidence="1">Cell membrane</location>
        <topology evidence="1">Single-pass type II membrane protein</topology>
    </subcellularLocation>
</comment>
<name>A0ABQ7TDT9_PHRPL</name>
<dbReference type="EMBL" id="JAIPUX010000521">
    <property type="protein sequence ID" value="KAH0627602.1"/>
    <property type="molecule type" value="Genomic_DNA"/>
</dbReference>
<evidence type="ECO:0000313" key="18">
    <source>
        <dbReference type="Proteomes" id="UP000826234"/>
    </source>
</evidence>
<dbReference type="Gene3D" id="3.40.50.1820">
    <property type="entry name" value="alpha/beta hydrolase"/>
    <property type="match status" value="1"/>
</dbReference>
<accession>A0ABQ7TDT9</accession>
<evidence type="ECO:0000256" key="10">
    <source>
        <dbReference type="ARBA" id="ARBA00041991"/>
    </source>
</evidence>
<feature type="domain" description="Dipeptidylpeptidase IV N-terminal" evidence="16">
    <location>
        <begin position="14"/>
        <end position="305"/>
    </location>
</feature>
<evidence type="ECO:0000313" key="17">
    <source>
        <dbReference type="EMBL" id="KAH0627602.1"/>
    </source>
</evidence>
<comment type="similarity">
    <text evidence="2">Belongs to the peptidase S9B family.</text>
</comment>
<organism evidence="17 18">
    <name type="scientific">Phrynosoma platyrhinos</name>
    <name type="common">Desert horned lizard</name>
    <dbReference type="NCBI Taxonomy" id="52577"/>
    <lineage>
        <taxon>Eukaryota</taxon>
        <taxon>Metazoa</taxon>
        <taxon>Chordata</taxon>
        <taxon>Craniata</taxon>
        <taxon>Vertebrata</taxon>
        <taxon>Euteleostomi</taxon>
        <taxon>Lepidosauria</taxon>
        <taxon>Squamata</taxon>
        <taxon>Bifurcata</taxon>
        <taxon>Unidentata</taxon>
        <taxon>Episquamata</taxon>
        <taxon>Toxicofera</taxon>
        <taxon>Iguania</taxon>
        <taxon>Phrynosomatidae</taxon>
        <taxon>Phrynosomatinae</taxon>
        <taxon>Phrynosoma</taxon>
    </lineage>
</organism>
<evidence type="ECO:0000256" key="5">
    <source>
        <dbReference type="ARBA" id="ARBA00022968"/>
    </source>
</evidence>
<evidence type="ECO:0000256" key="3">
    <source>
        <dbReference type="ARBA" id="ARBA00022475"/>
    </source>
</evidence>
<evidence type="ECO:0000256" key="2">
    <source>
        <dbReference type="ARBA" id="ARBA00006150"/>
    </source>
</evidence>
<evidence type="ECO:0000256" key="8">
    <source>
        <dbReference type="ARBA" id="ARBA00023157"/>
    </source>
</evidence>
<comment type="caution">
    <text evidence="17">The sequence shown here is derived from an EMBL/GenBank/DDBJ whole genome shotgun (WGS) entry which is preliminary data.</text>
</comment>
<evidence type="ECO:0000256" key="6">
    <source>
        <dbReference type="ARBA" id="ARBA00022989"/>
    </source>
</evidence>
<keyword evidence="6" id="KW-1133">Transmembrane helix</keyword>
<proteinExistence type="inferred from homology"/>
<evidence type="ECO:0000259" key="16">
    <source>
        <dbReference type="Pfam" id="PF00930"/>
    </source>
</evidence>
<keyword evidence="4" id="KW-0812">Transmembrane</keyword>
<dbReference type="SUPFAM" id="SSF82171">
    <property type="entry name" value="DPP6 N-terminal domain-like"/>
    <property type="match status" value="1"/>
</dbReference>
<keyword evidence="8" id="KW-1015">Disulfide bond</keyword>
<sequence>ISLPSFPLISCFCTEEILKTHIAHWWSPDGTRLAYATINDSRVPTMEIPMFTGSLYPKVETYHYPKVGTENPSISLHVIGLNGPTHDLEMTPPDDARMRALDTLQDNAINEFVLPHSSNVLVREYYITMVKWATSTKVAVNWLNRAQNFSILTLCDATTGVCTKKHEDESTAWLHRQNEEPVFSKDGRKFFFVRAIPQGGRGEFYHIAMSSSQPNSSNDNLQTITSGDWDVTKILGYDEKQHKIYFLSTEELPRTRHLYNASTKGNFNRQCISCDLIQNCTYFSASFSHNMAYFILTCEGPRVPMVTVYNVSDKQKLFDLELNEKVQKTVAERQMPKRDYVDMKIHDYKLLIQVSKPAVFTENMHYPLLLVVDGTPGTQSVTDKFEVNWESVVVSSHGAIVMKFDGRGSGFQGTKLLHDIKRKLGLLEEKDQTEAVRKMLQNTFIDKTRVGVFGKDYGGYLSSYILLSGEENKEPLFQCGAALSPLTDFRLYASAFSERYLGLQGIDNKAYESTKLAHRVRSTKDLKFLIIHATADEKIHFQHTADLITHLIRATANYSLQIYPDEGHYFNSPALEQHLYKSIVNFFMECFIEQDRAPVVATKEDEDED</sequence>
<dbReference type="PANTHER" id="PTHR11731:SF20">
    <property type="entry name" value="DIPEPTIDYL AMINOPEPTIDASE-LIKE PROTEIN 6"/>
    <property type="match status" value="1"/>
</dbReference>
<reference evidence="17 18" key="1">
    <citation type="journal article" date="2022" name="Gigascience">
        <title>A chromosome-level genome assembly and annotation of the desert horned lizard, Phrynosoma platyrhinos, provides insight into chromosomal rearrangements among reptiles.</title>
        <authorList>
            <person name="Koochekian N."/>
            <person name="Ascanio A."/>
            <person name="Farleigh K."/>
            <person name="Card D.C."/>
            <person name="Schield D.R."/>
            <person name="Castoe T.A."/>
            <person name="Jezkova T."/>
        </authorList>
    </citation>
    <scope>NUCLEOTIDE SEQUENCE [LARGE SCALE GENOMIC DNA]</scope>
    <source>
        <strain evidence="17">NK-2021</strain>
    </source>
</reference>
<dbReference type="SUPFAM" id="SSF53474">
    <property type="entry name" value="alpha/beta-Hydrolases"/>
    <property type="match status" value="1"/>
</dbReference>
<keyword evidence="18" id="KW-1185">Reference proteome</keyword>
<protein>
    <recommendedName>
        <fullName evidence="12">A-type potassium channel modulatory protein DPP6</fullName>
    </recommendedName>
    <alternativeName>
        <fullName evidence="13">Dipeptidyl aminopeptidase-like protein 6</fullName>
    </alternativeName>
    <alternativeName>
        <fullName evidence="11">Dipeptidyl peptidase 6</fullName>
    </alternativeName>
    <alternativeName>
        <fullName evidence="10">Dipeptidyl peptidase VI</fullName>
    </alternativeName>
</protein>
<dbReference type="InterPro" id="IPR001375">
    <property type="entry name" value="Peptidase_S9_cat"/>
</dbReference>
<keyword evidence="3" id="KW-1003">Cell membrane</keyword>
<comment type="subunit">
    <text evidence="14">Homodimer (in vitro). Interacts with KCND2. Identified in a complex with KCND2 and KCNIP2. Forms an octameric complex composed of four DPP6 subunits bound to the KCND2 tetramer. Interacts with KCND3; this interaction modulates the channel gating kinetics namely channel activation and inactivation kinetics and rate of recovery from inactivation.</text>
</comment>
<dbReference type="Pfam" id="PF00326">
    <property type="entry name" value="Peptidase_S9"/>
    <property type="match status" value="1"/>
</dbReference>
<evidence type="ECO:0000256" key="1">
    <source>
        <dbReference type="ARBA" id="ARBA00004401"/>
    </source>
</evidence>
<dbReference type="InterPro" id="IPR029058">
    <property type="entry name" value="AB_hydrolase_fold"/>
</dbReference>
<feature type="non-terminal residue" evidence="17">
    <location>
        <position position="1"/>
    </location>
</feature>
<dbReference type="Proteomes" id="UP000826234">
    <property type="component" value="Unassembled WGS sequence"/>
</dbReference>
<keyword evidence="5" id="KW-0735">Signal-anchor</keyword>
<dbReference type="InterPro" id="IPR050278">
    <property type="entry name" value="Serine_Prot_S9B/DPPIV"/>
</dbReference>
<evidence type="ECO:0000256" key="11">
    <source>
        <dbReference type="ARBA" id="ARBA00042016"/>
    </source>
</evidence>
<evidence type="ECO:0000256" key="4">
    <source>
        <dbReference type="ARBA" id="ARBA00022692"/>
    </source>
</evidence>